<dbReference type="RefSeq" id="WP_168773263.1">
    <property type="nucleotide sequence ID" value="NZ_JAABNR010000002.1"/>
</dbReference>
<reference evidence="3" key="1">
    <citation type="submission" date="2020-01" db="EMBL/GenBank/DDBJ databases">
        <authorList>
            <person name="Chen W.-M."/>
        </authorList>
    </citation>
    <scope>NUCLEOTIDE SEQUENCE</scope>
    <source>
        <strain evidence="3">CYK-10</strain>
    </source>
</reference>
<sequence>MGDLTMGTINGSAGVDDNISSGGMQSWDTLFSSTFSGDDYVSIFSPHYDIHLGEGNDSVSGGIGGVAFGEAGNDRMDVSFWQGDHAHYGGTGDDRLSVFFGGTGATYFGSGGAGRDQFRDGSTASEATSMTFDGGSDFDVVTHTGTTAISLTLGGSGQQGAALKTYRAIEGVIGGQGADTMTGSGANNLMVGGQGADRISGLGGDDFLIGEGRGDSFVSAWLGLNVNFSPADAFNALNAAFGGAYAEDGGALNDTLYGGNGNDVLAGGDGADLLNGGAGTDWVTYLSSPEWATVAMSLATGGTVGHASGDVYVGVENVQGSKSNDTLGGNNGANEIRGMNGQDSLSGLLGDDTLIGAEGRDTLDGGGGADVLTGGDTEDAFVFGAGGIFLSIDTITDFQVGFDEIWLSAATFRRLAPAGGPLAAANFVLGSTALDRDDFILYDSATGALSYDANGRSAGGIVQFAQLATGLALTSDDFVIIA</sequence>
<dbReference type="PANTHER" id="PTHR38340:SF1">
    <property type="entry name" value="S-LAYER PROTEIN"/>
    <property type="match status" value="1"/>
</dbReference>
<dbReference type="Pfam" id="PF00353">
    <property type="entry name" value="HemolysinCabind"/>
    <property type="match status" value="3"/>
</dbReference>
<organism evidence="3 4">
    <name type="scientific">Stagnihabitans tardus</name>
    <dbReference type="NCBI Taxonomy" id="2699202"/>
    <lineage>
        <taxon>Bacteria</taxon>
        <taxon>Pseudomonadati</taxon>
        <taxon>Pseudomonadota</taxon>
        <taxon>Alphaproteobacteria</taxon>
        <taxon>Rhodobacterales</taxon>
        <taxon>Paracoccaceae</taxon>
        <taxon>Stagnihabitans</taxon>
    </lineage>
</organism>
<protein>
    <recommendedName>
        <fullName evidence="5">Calcium-binding protein</fullName>
    </recommendedName>
</protein>
<name>A0AAE5BTA3_9RHOB</name>
<dbReference type="InterPro" id="IPR011049">
    <property type="entry name" value="Serralysin-like_metalloprot_C"/>
</dbReference>
<dbReference type="PRINTS" id="PR00313">
    <property type="entry name" value="CABNDNGRPT"/>
</dbReference>
<dbReference type="Gene3D" id="2.160.20.160">
    <property type="match status" value="1"/>
</dbReference>
<dbReference type="GO" id="GO:0005576">
    <property type="term" value="C:extracellular region"/>
    <property type="evidence" value="ECO:0007669"/>
    <property type="project" value="UniProtKB-SubCell"/>
</dbReference>
<dbReference type="Gene3D" id="2.150.10.10">
    <property type="entry name" value="Serralysin-like metalloprotease, C-terminal"/>
    <property type="match status" value="2"/>
</dbReference>
<dbReference type="EMBL" id="JAABNR010000002">
    <property type="protein sequence ID" value="NBZ86451.1"/>
    <property type="molecule type" value="Genomic_DNA"/>
</dbReference>
<keyword evidence="2" id="KW-0964">Secreted</keyword>
<evidence type="ECO:0000313" key="3">
    <source>
        <dbReference type="EMBL" id="NBZ86451.1"/>
    </source>
</evidence>
<dbReference type="InterPro" id="IPR018511">
    <property type="entry name" value="Hemolysin-typ_Ca-bd_CS"/>
</dbReference>
<dbReference type="GO" id="GO:0005509">
    <property type="term" value="F:calcium ion binding"/>
    <property type="evidence" value="ECO:0007669"/>
    <property type="project" value="InterPro"/>
</dbReference>
<keyword evidence="4" id="KW-1185">Reference proteome</keyword>
<dbReference type="InterPro" id="IPR050557">
    <property type="entry name" value="RTX_toxin/Mannuronan_C5-epim"/>
</dbReference>
<proteinExistence type="predicted"/>
<dbReference type="InterPro" id="IPR001343">
    <property type="entry name" value="Hemolysn_Ca-bd"/>
</dbReference>
<comment type="caution">
    <text evidence="3">The sequence shown here is derived from an EMBL/GenBank/DDBJ whole genome shotgun (WGS) entry which is preliminary data.</text>
</comment>
<evidence type="ECO:0000256" key="2">
    <source>
        <dbReference type="ARBA" id="ARBA00022525"/>
    </source>
</evidence>
<evidence type="ECO:0000256" key="1">
    <source>
        <dbReference type="ARBA" id="ARBA00004613"/>
    </source>
</evidence>
<evidence type="ECO:0008006" key="5">
    <source>
        <dbReference type="Google" id="ProtNLM"/>
    </source>
</evidence>
<dbReference type="SUPFAM" id="SSF51120">
    <property type="entry name" value="beta-Roll"/>
    <property type="match status" value="2"/>
</dbReference>
<dbReference type="PROSITE" id="PS00330">
    <property type="entry name" value="HEMOLYSIN_CALCIUM"/>
    <property type="match status" value="4"/>
</dbReference>
<dbReference type="Proteomes" id="UP001193501">
    <property type="component" value="Unassembled WGS sequence"/>
</dbReference>
<accession>A0AAE5BTA3</accession>
<evidence type="ECO:0000313" key="4">
    <source>
        <dbReference type="Proteomes" id="UP001193501"/>
    </source>
</evidence>
<comment type="subcellular location">
    <subcellularLocation>
        <location evidence="1">Secreted</location>
    </subcellularLocation>
</comment>
<dbReference type="PANTHER" id="PTHR38340">
    <property type="entry name" value="S-LAYER PROTEIN"/>
    <property type="match status" value="1"/>
</dbReference>
<dbReference type="AlphaFoldDB" id="A0AAE5BTA3"/>
<gene>
    <name evidence="3" type="ORF">GV832_02565</name>
</gene>